<organism evidence="8 9">
    <name type="scientific">Clostridium tetanomorphum</name>
    <dbReference type="NCBI Taxonomy" id="1553"/>
    <lineage>
        <taxon>Bacteria</taxon>
        <taxon>Bacillati</taxon>
        <taxon>Bacillota</taxon>
        <taxon>Clostridia</taxon>
        <taxon>Eubacteriales</taxon>
        <taxon>Clostridiaceae</taxon>
        <taxon>Clostridium</taxon>
    </lineage>
</organism>
<dbReference type="Gene3D" id="1.10.1740.10">
    <property type="match status" value="1"/>
</dbReference>
<dbReference type="InterPro" id="IPR039425">
    <property type="entry name" value="RNA_pol_sigma-70-like"/>
</dbReference>
<evidence type="ECO:0000256" key="5">
    <source>
        <dbReference type="ARBA" id="ARBA00023163"/>
    </source>
</evidence>
<feature type="domain" description="RNA polymerase sigma-70 region 2" evidence="6">
    <location>
        <begin position="24"/>
        <end position="92"/>
    </location>
</feature>
<dbReference type="InterPro" id="IPR013249">
    <property type="entry name" value="RNA_pol_sigma70_r4_t2"/>
</dbReference>
<evidence type="ECO:0000259" key="7">
    <source>
        <dbReference type="Pfam" id="PF08281"/>
    </source>
</evidence>
<dbReference type="InterPro" id="IPR007627">
    <property type="entry name" value="RNA_pol_sigma70_r2"/>
</dbReference>
<dbReference type="InterPro" id="IPR014284">
    <property type="entry name" value="RNA_pol_sigma-70_dom"/>
</dbReference>
<keyword evidence="3" id="KW-0731">Sigma factor</keyword>
<keyword evidence="9" id="KW-1185">Reference proteome</keyword>
<evidence type="ECO:0000313" key="8">
    <source>
        <dbReference type="EMBL" id="MBC2399240.1"/>
    </source>
</evidence>
<dbReference type="GO" id="GO:0016987">
    <property type="term" value="F:sigma factor activity"/>
    <property type="evidence" value="ECO:0007669"/>
    <property type="project" value="UniProtKB-KW"/>
</dbReference>
<reference evidence="8 9" key="1">
    <citation type="submission" date="2020-04" db="EMBL/GenBank/DDBJ databases">
        <title>Genomic insights into acetone-butanol-ethanol (ABE) fermentation by sequencing solventogenic clostridia strains.</title>
        <authorList>
            <person name="Brown S."/>
        </authorList>
    </citation>
    <scope>NUCLEOTIDE SEQUENCE [LARGE SCALE GENOMIC DNA]</scope>
    <source>
        <strain evidence="8 9">DJ011</strain>
    </source>
</reference>
<dbReference type="Pfam" id="PF08281">
    <property type="entry name" value="Sigma70_r4_2"/>
    <property type="match status" value="1"/>
</dbReference>
<dbReference type="CDD" id="cd06171">
    <property type="entry name" value="Sigma70_r4"/>
    <property type="match status" value="1"/>
</dbReference>
<evidence type="ECO:0000313" key="9">
    <source>
        <dbReference type="Proteomes" id="UP000563151"/>
    </source>
</evidence>
<protein>
    <submittedName>
        <fullName evidence="8">Sigma-70 family RNA polymerase sigma factor</fullName>
    </submittedName>
</protein>
<dbReference type="Gene3D" id="1.10.10.10">
    <property type="entry name" value="Winged helix-like DNA-binding domain superfamily/Winged helix DNA-binding domain"/>
    <property type="match status" value="1"/>
</dbReference>
<dbReference type="InterPro" id="IPR013324">
    <property type="entry name" value="RNA_pol_sigma_r3/r4-like"/>
</dbReference>
<keyword evidence="5" id="KW-0804">Transcription</keyword>
<evidence type="ECO:0000256" key="2">
    <source>
        <dbReference type="ARBA" id="ARBA00023015"/>
    </source>
</evidence>
<comment type="similarity">
    <text evidence="1">Belongs to the sigma-70 factor family. ECF subfamily.</text>
</comment>
<proteinExistence type="inferred from homology"/>
<dbReference type="Proteomes" id="UP000563151">
    <property type="component" value="Unassembled WGS sequence"/>
</dbReference>
<dbReference type="RefSeq" id="WP_035151563.1">
    <property type="nucleotide sequence ID" value="NZ_JAAZWO010000024.1"/>
</dbReference>
<keyword evidence="4" id="KW-0238">DNA-binding</keyword>
<dbReference type="EMBL" id="JAAZWO010000024">
    <property type="protein sequence ID" value="MBC2399240.1"/>
    <property type="molecule type" value="Genomic_DNA"/>
</dbReference>
<dbReference type="GO" id="GO:0003677">
    <property type="term" value="F:DNA binding"/>
    <property type="evidence" value="ECO:0007669"/>
    <property type="project" value="UniProtKB-KW"/>
</dbReference>
<dbReference type="SUPFAM" id="SSF88659">
    <property type="entry name" value="Sigma3 and sigma4 domains of RNA polymerase sigma factors"/>
    <property type="match status" value="1"/>
</dbReference>
<dbReference type="PANTHER" id="PTHR43133:SF8">
    <property type="entry name" value="RNA POLYMERASE SIGMA FACTOR HI_1459-RELATED"/>
    <property type="match status" value="1"/>
</dbReference>
<dbReference type="NCBIfam" id="TIGR02937">
    <property type="entry name" value="sigma70-ECF"/>
    <property type="match status" value="1"/>
</dbReference>
<sequence length="184" mass="21377">MKSNGENYIQRLKDGKEDALDYIVDNYLPLVKGTVSKVLSPFRDDGLIEECVNDVFLSIWNNAMKFRGDVTDFKKWVYVVSKFKAIDCYRVNTKNIETVLEDIEITNENSAEDNFITMENKSEILKLIDGLKDIDRNIFVLKFFLGYKSEDIAKKLNITKASVDNRIYRGKRKLREKVSNLEVI</sequence>
<dbReference type="SUPFAM" id="SSF88946">
    <property type="entry name" value="Sigma2 domain of RNA polymerase sigma factors"/>
    <property type="match status" value="1"/>
</dbReference>
<evidence type="ECO:0000259" key="6">
    <source>
        <dbReference type="Pfam" id="PF04542"/>
    </source>
</evidence>
<dbReference type="PANTHER" id="PTHR43133">
    <property type="entry name" value="RNA POLYMERASE ECF-TYPE SIGMA FACTO"/>
    <property type="match status" value="1"/>
</dbReference>
<evidence type="ECO:0000256" key="4">
    <source>
        <dbReference type="ARBA" id="ARBA00023125"/>
    </source>
</evidence>
<name>A0A923EA37_CLOTT</name>
<dbReference type="AlphaFoldDB" id="A0A923EA37"/>
<feature type="domain" description="RNA polymerase sigma factor 70 region 4 type 2" evidence="7">
    <location>
        <begin position="123"/>
        <end position="174"/>
    </location>
</feature>
<accession>A0A923EA37</accession>
<keyword evidence="2" id="KW-0805">Transcription regulation</keyword>
<dbReference type="GO" id="GO:0006352">
    <property type="term" value="P:DNA-templated transcription initiation"/>
    <property type="evidence" value="ECO:0007669"/>
    <property type="project" value="InterPro"/>
</dbReference>
<dbReference type="InterPro" id="IPR013325">
    <property type="entry name" value="RNA_pol_sigma_r2"/>
</dbReference>
<evidence type="ECO:0000256" key="1">
    <source>
        <dbReference type="ARBA" id="ARBA00010641"/>
    </source>
</evidence>
<gene>
    <name evidence="8" type="ORF">HGG79_15880</name>
</gene>
<evidence type="ECO:0000256" key="3">
    <source>
        <dbReference type="ARBA" id="ARBA00023082"/>
    </source>
</evidence>
<comment type="caution">
    <text evidence="8">The sequence shown here is derived from an EMBL/GenBank/DDBJ whole genome shotgun (WGS) entry which is preliminary data.</text>
</comment>
<dbReference type="InterPro" id="IPR036388">
    <property type="entry name" value="WH-like_DNA-bd_sf"/>
</dbReference>
<dbReference type="Pfam" id="PF04542">
    <property type="entry name" value="Sigma70_r2"/>
    <property type="match status" value="1"/>
</dbReference>